<dbReference type="AlphaFoldDB" id="A0A1T0CJV8"/>
<dbReference type="Gene3D" id="1.10.10.10">
    <property type="entry name" value="Winged helix-like DNA-binding domain superfamily/Winged helix DNA-binding domain"/>
    <property type="match status" value="1"/>
</dbReference>
<evidence type="ECO:0000256" key="1">
    <source>
        <dbReference type="ARBA" id="ARBA00001286"/>
    </source>
</evidence>
<dbReference type="FunFam" id="1.10.10.10:FF:000214">
    <property type="entry name" value="Methylated-DNA--protein-cysteine methyltransferase"/>
    <property type="match status" value="1"/>
</dbReference>
<dbReference type="EC" id="2.1.1.63" evidence="3"/>
<evidence type="ECO:0000256" key="2">
    <source>
        <dbReference type="ARBA" id="ARBA00008711"/>
    </source>
</evidence>
<evidence type="ECO:0000256" key="4">
    <source>
        <dbReference type="ARBA" id="ARBA00022603"/>
    </source>
</evidence>
<protein>
    <recommendedName>
        <fullName evidence="3">methylated-DNA--[protein]-cysteine S-methyltransferase</fullName>
        <ecNumber evidence="3">2.1.1.63</ecNumber>
    </recommendedName>
</protein>
<proteinExistence type="inferred from homology"/>
<evidence type="ECO:0000256" key="7">
    <source>
        <dbReference type="ARBA" id="ARBA00023204"/>
    </source>
</evidence>
<feature type="domain" description="Methylated-DNA-[protein]-cysteine S-methyltransferase DNA binding" evidence="9">
    <location>
        <begin position="132"/>
        <end position="209"/>
    </location>
</feature>
<organism evidence="10 11">
    <name type="scientific">Lwoffella lincolnii</name>
    <dbReference type="NCBI Taxonomy" id="90241"/>
    <lineage>
        <taxon>Bacteria</taxon>
        <taxon>Pseudomonadati</taxon>
        <taxon>Pseudomonadota</taxon>
        <taxon>Gammaproteobacteria</taxon>
        <taxon>Moraxellales</taxon>
        <taxon>Moraxellaceae</taxon>
        <taxon>Lwoffella</taxon>
    </lineage>
</organism>
<dbReference type="InterPro" id="IPR036217">
    <property type="entry name" value="MethylDNA_cys_MeTrfase_DNAb"/>
</dbReference>
<name>A0A1T0CJV8_9GAMM</name>
<dbReference type="Pfam" id="PF01035">
    <property type="entry name" value="DNA_binding_1"/>
    <property type="match status" value="1"/>
</dbReference>
<evidence type="ECO:0000259" key="9">
    <source>
        <dbReference type="Pfam" id="PF01035"/>
    </source>
</evidence>
<gene>
    <name evidence="10" type="ORF">B0682_01765</name>
</gene>
<keyword evidence="5" id="KW-0808">Transferase</keyword>
<dbReference type="InterPro" id="IPR036388">
    <property type="entry name" value="WH-like_DNA-bd_sf"/>
</dbReference>
<dbReference type="InterPro" id="IPR036631">
    <property type="entry name" value="MGMT_N_sf"/>
</dbReference>
<accession>A0A1T0CJV8</accession>
<dbReference type="GO" id="GO:0006281">
    <property type="term" value="P:DNA repair"/>
    <property type="evidence" value="ECO:0007669"/>
    <property type="project" value="UniProtKB-KW"/>
</dbReference>
<dbReference type="CDD" id="cd06445">
    <property type="entry name" value="ATase"/>
    <property type="match status" value="1"/>
</dbReference>
<dbReference type="SUPFAM" id="SSF46767">
    <property type="entry name" value="Methylated DNA-protein cysteine methyltransferase, C-terminal domain"/>
    <property type="match status" value="1"/>
</dbReference>
<dbReference type="PROSITE" id="PS00374">
    <property type="entry name" value="MGMT"/>
    <property type="match status" value="1"/>
</dbReference>
<dbReference type="Proteomes" id="UP000191094">
    <property type="component" value="Unassembled WGS sequence"/>
</dbReference>
<comment type="similarity">
    <text evidence="2">Belongs to the MGMT family.</text>
</comment>
<dbReference type="RefSeq" id="WP_078306390.1">
    <property type="nucleotide sequence ID" value="NZ_MUYT01000002.1"/>
</dbReference>
<dbReference type="NCBIfam" id="TIGR00589">
    <property type="entry name" value="ogt"/>
    <property type="match status" value="1"/>
</dbReference>
<evidence type="ECO:0000256" key="5">
    <source>
        <dbReference type="ARBA" id="ARBA00022679"/>
    </source>
</evidence>
<keyword evidence="4" id="KW-0489">Methyltransferase</keyword>
<dbReference type="EMBL" id="MUYT01000002">
    <property type="protein sequence ID" value="OOS22539.1"/>
    <property type="molecule type" value="Genomic_DNA"/>
</dbReference>
<dbReference type="InterPro" id="IPR014048">
    <property type="entry name" value="MethylDNA_cys_MeTrfase_DNA-bd"/>
</dbReference>
<sequence>MCQSHDLTQSITLRHHHCFLDNDQQTQQTHGIQHINSPLGQLQAQWILSDHAENLKPHSKPHSKQHWALCRLDFINAVYCQQTASPHIINSIANPATELIEQMDNLEHQLRQYFTGHRQTFDIPLLLQGTVFQKRVWQELQRIAYGQTISYAKQALRIGKPTATRAVANANGKNPISIIIPCHRVIRSDGSLGGYTGGIDKKQALLKIET</sequence>
<keyword evidence="6" id="KW-0227">DNA damage</keyword>
<dbReference type="STRING" id="90241.B0682_01765"/>
<evidence type="ECO:0000256" key="8">
    <source>
        <dbReference type="ARBA" id="ARBA00049348"/>
    </source>
</evidence>
<comment type="catalytic activity">
    <reaction evidence="1">
        <text>a 4-O-methyl-thymidine in DNA + L-cysteinyl-[protein] = a thymidine in DNA + S-methyl-L-cysteinyl-[protein]</text>
        <dbReference type="Rhea" id="RHEA:53428"/>
        <dbReference type="Rhea" id="RHEA-COMP:10131"/>
        <dbReference type="Rhea" id="RHEA-COMP:10132"/>
        <dbReference type="Rhea" id="RHEA-COMP:13555"/>
        <dbReference type="Rhea" id="RHEA-COMP:13556"/>
        <dbReference type="ChEBI" id="CHEBI:29950"/>
        <dbReference type="ChEBI" id="CHEBI:82612"/>
        <dbReference type="ChEBI" id="CHEBI:137386"/>
        <dbReference type="ChEBI" id="CHEBI:137387"/>
        <dbReference type="EC" id="2.1.1.63"/>
    </reaction>
</comment>
<dbReference type="InterPro" id="IPR001497">
    <property type="entry name" value="MethylDNA_cys_MeTrfase_AS"/>
</dbReference>
<keyword evidence="7" id="KW-0234">DNA repair</keyword>
<evidence type="ECO:0000256" key="6">
    <source>
        <dbReference type="ARBA" id="ARBA00022763"/>
    </source>
</evidence>
<dbReference type="PANTHER" id="PTHR10815">
    <property type="entry name" value="METHYLATED-DNA--PROTEIN-CYSTEINE METHYLTRANSFERASE"/>
    <property type="match status" value="1"/>
</dbReference>
<dbReference type="PANTHER" id="PTHR10815:SF13">
    <property type="entry name" value="METHYLATED-DNA--PROTEIN-CYSTEINE METHYLTRANSFERASE"/>
    <property type="match status" value="1"/>
</dbReference>
<dbReference type="GO" id="GO:0032259">
    <property type="term" value="P:methylation"/>
    <property type="evidence" value="ECO:0007669"/>
    <property type="project" value="UniProtKB-KW"/>
</dbReference>
<dbReference type="Gene3D" id="3.30.160.70">
    <property type="entry name" value="Methylated DNA-protein cysteine methyltransferase domain"/>
    <property type="match status" value="1"/>
</dbReference>
<comment type="catalytic activity">
    <reaction evidence="8">
        <text>a 6-O-methyl-2'-deoxyguanosine in DNA + L-cysteinyl-[protein] = S-methyl-L-cysteinyl-[protein] + a 2'-deoxyguanosine in DNA</text>
        <dbReference type="Rhea" id="RHEA:24000"/>
        <dbReference type="Rhea" id="RHEA-COMP:10131"/>
        <dbReference type="Rhea" id="RHEA-COMP:10132"/>
        <dbReference type="Rhea" id="RHEA-COMP:11367"/>
        <dbReference type="Rhea" id="RHEA-COMP:11368"/>
        <dbReference type="ChEBI" id="CHEBI:29950"/>
        <dbReference type="ChEBI" id="CHEBI:82612"/>
        <dbReference type="ChEBI" id="CHEBI:85445"/>
        <dbReference type="ChEBI" id="CHEBI:85448"/>
        <dbReference type="EC" id="2.1.1.63"/>
    </reaction>
</comment>
<keyword evidence="11" id="KW-1185">Reference proteome</keyword>
<dbReference type="GO" id="GO:0003908">
    <property type="term" value="F:methylated-DNA-[protein]-cysteine S-methyltransferase activity"/>
    <property type="evidence" value="ECO:0007669"/>
    <property type="project" value="UniProtKB-EC"/>
</dbReference>
<reference evidence="10 11" key="1">
    <citation type="submission" date="2017-02" db="EMBL/GenBank/DDBJ databases">
        <title>Draft genome sequence of Moraxella lincolnii CCUG 9405T type strain.</title>
        <authorList>
            <person name="Salva-Serra F."/>
            <person name="Engstrom-Jakobsson H."/>
            <person name="Thorell K."/>
            <person name="Jaen-Luchoro D."/>
            <person name="Gonzales-Siles L."/>
            <person name="Karlsson R."/>
            <person name="Yazdan S."/>
            <person name="Boulund F."/>
            <person name="Johnning A."/>
            <person name="Engstrand L."/>
            <person name="Kristiansson E."/>
            <person name="Moore E."/>
        </authorList>
    </citation>
    <scope>NUCLEOTIDE SEQUENCE [LARGE SCALE GENOMIC DNA]</scope>
    <source>
        <strain evidence="10 11">CCUG 9405</strain>
    </source>
</reference>
<comment type="caution">
    <text evidence="10">The sequence shown here is derived from an EMBL/GenBank/DDBJ whole genome shotgun (WGS) entry which is preliminary data.</text>
</comment>
<evidence type="ECO:0000313" key="10">
    <source>
        <dbReference type="EMBL" id="OOS22539.1"/>
    </source>
</evidence>
<evidence type="ECO:0000313" key="11">
    <source>
        <dbReference type="Proteomes" id="UP000191094"/>
    </source>
</evidence>
<dbReference type="SUPFAM" id="SSF53155">
    <property type="entry name" value="Methylated DNA-protein cysteine methyltransferase domain"/>
    <property type="match status" value="1"/>
</dbReference>
<evidence type="ECO:0000256" key="3">
    <source>
        <dbReference type="ARBA" id="ARBA00011918"/>
    </source>
</evidence>